<comment type="caution">
    <text evidence="2">The sequence shown here is derived from an EMBL/GenBank/DDBJ whole genome shotgun (WGS) entry which is preliminary data.</text>
</comment>
<accession>A0ABQ1X917</accession>
<name>A0ABQ1X917_9MICC</name>
<dbReference type="EMBL" id="BMKU01000001">
    <property type="protein sequence ID" value="GGG82975.1"/>
    <property type="molecule type" value="Genomic_DNA"/>
</dbReference>
<evidence type="ECO:0000256" key="1">
    <source>
        <dbReference type="SAM" id="MobiDB-lite"/>
    </source>
</evidence>
<organism evidence="2 3">
    <name type="scientific">Pseudarthrobacter polychromogenes</name>
    <dbReference type="NCBI Taxonomy" id="1676"/>
    <lineage>
        <taxon>Bacteria</taxon>
        <taxon>Bacillati</taxon>
        <taxon>Actinomycetota</taxon>
        <taxon>Actinomycetes</taxon>
        <taxon>Micrococcales</taxon>
        <taxon>Micrococcaceae</taxon>
        <taxon>Pseudarthrobacter</taxon>
    </lineage>
</organism>
<gene>
    <name evidence="2" type="ORF">GCM10011577_00430</name>
</gene>
<evidence type="ECO:0000313" key="3">
    <source>
        <dbReference type="Proteomes" id="UP000596938"/>
    </source>
</evidence>
<proteinExistence type="predicted"/>
<feature type="region of interest" description="Disordered" evidence="1">
    <location>
        <begin position="1"/>
        <end position="22"/>
    </location>
</feature>
<dbReference type="Proteomes" id="UP000596938">
    <property type="component" value="Unassembled WGS sequence"/>
</dbReference>
<sequence length="72" mass="7970">MDQGEGKAVDSGPGQAGGCHELRQRGGAGFERIKHLGRFINDTDSTRIVHVMILPSQYLRCKSFGWRRAEPS</sequence>
<evidence type="ECO:0008006" key="4">
    <source>
        <dbReference type="Google" id="ProtNLM"/>
    </source>
</evidence>
<protein>
    <recommendedName>
        <fullName evidence="4">Transposase</fullName>
    </recommendedName>
</protein>
<reference evidence="3" key="1">
    <citation type="journal article" date="2019" name="Int. J. Syst. Evol. Microbiol.">
        <title>The Global Catalogue of Microorganisms (GCM) 10K type strain sequencing project: providing services to taxonomists for standard genome sequencing and annotation.</title>
        <authorList>
            <consortium name="The Broad Institute Genomics Platform"/>
            <consortium name="The Broad Institute Genome Sequencing Center for Infectious Disease"/>
            <person name="Wu L."/>
            <person name="Ma J."/>
        </authorList>
    </citation>
    <scope>NUCLEOTIDE SEQUENCE [LARGE SCALE GENOMIC DNA]</scope>
    <source>
        <strain evidence="3">CGMCC 1.1927</strain>
    </source>
</reference>
<keyword evidence="3" id="KW-1185">Reference proteome</keyword>
<evidence type="ECO:0000313" key="2">
    <source>
        <dbReference type="EMBL" id="GGG82975.1"/>
    </source>
</evidence>